<proteinExistence type="predicted"/>
<dbReference type="Gene3D" id="1.10.10.60">
    <property type="entry name" value="Homeodomain-like"/>
    <property type="match status" value="1"/>
</dbReference>
<keyword evidence="3" id="KW-0804">Transcription</keyword>
<evidence type="ECO:0000256" key="3">
    <source>
        <dbReference type="ARBA" id="ARBA00023163"/>
    </source>
</evidence>
<evidence type="ECO:0000256" key="2">
    <source>
        <dbReference type="ARBA" id="ARBA00023125"/>
    </source>
</evidence>
<dbReference type="PROSITE" id="PS01124">
    <property type="entry name" value="HTH_ARAC_FAMILY_2"/>
    <property type="match status" value="1"/>
</dbReference>
<evidence type="ECO:0000313" key="6">
    <source>
        <dbReference type="Proteomes" id="UP000295807"/>
    </source>
</evidence>
<dbReference type="InterPro" id="IPR050204">
    <property type="entry name" value="AraC_XylS_family_regulators"/>
</dbReference>
<name>A0A4R3KX47_9SPHI</name>
<dbReference type="RefSeq" id="WP_317127721.1">
    <property type="nucleotide sequence ID" value="NZ_CP042432.1"/>
</dbReference>
<gene>
    <name evidence="5" type="ORF">EDD80_101445</name>
</gene>
<dbReference type="InterPro" id="IPR018060">
    <property type="entry name" value="HTH_AraC"/>
</dbReference>
<keyword evidence="2 5" id="KW-0238">DNA-binding</keyword>
<evidence type="ECO:0000259" key="4">
    <source>
        <dbReference type="PROSITE" id="PS01124"/>
    </source>
</evidence>
<reference evidence="5 6" key="1">
    <citation type="submission" date="2019-03" db="EMBL/GenBank/DDBJ databases">
        <title>Genomic Encyclopedia of Type Strains, Phase IV (KMG-IV): sequencing the most valuable type-strain genomes for metagenomic binning, comparative biology and taxonomic classification.</title>
        <authorList>
            <person name="Goeker M."/>
        </authorList>
    </citation>
    <scope>NUCLEOTIDE SEQUENCE [LARGE SCALE GENOMIC DNA]</scope>
    <source>
        <strain evidence="5 6">DSM 21100</strain>
    </source>
</reference>
<sequence length="305" mass="34750">MELFYKSYLPSGRFARFIARYIIIADDGGHSAWRKMDSLPNGLPGLVFSFGEHFRYEIAGRPGSSKEISCGNIIGIHNCTYTGKWKDSLKAFVIIFKPLGLFHLLKQNMHELKNDLTGLNLVGITEAAWIGEKLRLLPAHEQQIAFAEEWLEKRFSQKKLDYTITEYITEQIIERKGMVSIQGISGEMNINKKYIERNFNYQLGLSPKEFAEIIRFNYLNTLMHREAASWKDLVYLGNFYDQSHLIKHFQRITGLSPQAYKKIAGLQAGAQFLSRHNLFELISATETSGLFLNLGNPASGESANV</sequence>
<dbReference type="PANTHER" id="PTHR46796">
    <property type="entry name" value="HTH-TYPE TRANSCRIPTIONAL ACTIVATOR RHAS-RELATED"/>
    <property type="match status" value="1"/>
</dbReference>
<accession>A0A4R3KX47</accession>
<dbReference type="GO" id="GO:0043565">
    <property type="term" value="F:sequence-specific DNA binding"/>
    <property type="evidence" value="ECO:0007669"/>
    <property type="project" value="InterPro"/>
</dbReference>
<comment type="caution">
    <text evidence="5">The sequence shown here is derived from an EMBL/GenBank/DDBJ whole genome shotgun (WGS) entry which is preliminary data.</text>
</comment>
<dbReference type="AlphaFoldDB" id="A0A4R3KX47"/>
<dbReference type="EMBL" id="SMAD01000001">
    <property type="protein sequence ID" value="TCS90245.1"/>
    <property type="molecule type" value="Genomic_DNA"/>
</dbReference>
<dbReference type="Pfam" id="PF20240">
    <property type="entry name" value="DUF6597"/>
    <property type="match status" value="1"/>
</dbReference>
<keyword evidence="6" id="KW-1185">Reference proteome</keyword>
<feature type="domain" description="HTH araC/xylS-type" evidence="4">
    <location>
        <begin position="162"/>
        <end position="263"/>
    </location>
</feature>
<dbReference type="GO" id="GO:0003700">
    <property type="term" value="F:DNA-binding transcription factor activity"/>
    <property type="evidence" value="ECO:0007669"/>
    <property type="project" value="InterPro"/>
</dbReference>
<dbReference type="InterPro" id="IPR046532">
    <property type="entry name" value="DUF6597"/>
</dbReference>
<dbReference type="SMART" id="SM00342">
    <property type="entry name" value="HTH_ARAC"/>
    <property type="match status" value="1"/>
</dbReference>
<evidence type="ECO:0000256" key="1">
    <source>
        <dbReference type="ARBA" id="ARBA00023015"/>
    </source>
</evidence>
<keyword evidence="1" id="KW-0805">Transcription regulation</keyword>
<organism evidence="5 6">
    <name type="scientific">Anseongella ginsenosidimutans</name>
    <dbReference type="NCBI Taxonomy" id="496056"/>
    <lineage>
        <taxon>Bacteria</taxon>
        <taxon>Pseudomonadati</taxon>
        <taxon>Bacteroidota</taxon>
        <taxon>Sphingobacteriia</taxon>
        <taxon>Sphingobacteriales</taxon>
        <taxon>Sphingobacteriaceae</taxon>
        <taxon>Anseongella</taxon>
    </lineage>
</organism>
<protein>
    <submittedName>
        <fullName evidence="5">AraC-like DNA-binding protein</fullName>
    </submittedName>
</protein>
<evidence type="ECO:0000313" key="5">
    <source>
        <dbReference type="EMBL" id="TCS90245.1"/>
    </source>
</evidence>
<dbReference type="Pfam" id="PF12833">
    <property type="entry name" value="HTH_18"/>
    <property type="match status" value="1"/>
</dbReference>
<dbReference type="PANTHER" id="PTHR46796:SF13">
    <property type="entry name" value="HTH-TYPE TRANSCRIPTIONAL ACTIVATOR RHAS"/>
    <property type="match status" value="1"/>
</dbReference>
<dbReference type="Proteomes" id="UP000295807">
    <property type="component" value="Unassembled WGS sequence"/>
</dbReference>